<gene>
    <name evidence="3" type="primary">PCKR1</name>
    <name evidence="3" type="ORF">FJT64_020466</name>
</gene>
<proteinExistence type="inferred from homology"/>
<dbReference type="SUPFAM" id="SSF50891">
    <property type="entry name" value="Cyclophilin-like"/>
    <property type="match status" value="1"/>
</dbReference>
<dbReference type="GO" id="GO:0005737">
    <property type="term" value="C:cytoplasm"/>
    <property type="evidence" value="ECO:0007669"/>
    <property type="project" value="TreeGrafter"/>
</dbReference>
<feature type="domain" description="PPIase cyclophilin-type" evidence="2">
    <location>
        <begin position="13"/>
        <end position="80"/>
    </location>
</feature>
<name>A0A6A4WLL6_AMPAM</name>
<comment type="similarity">
    <text evidence="1">Belongs to the cyclophilin-type PPIase family.</text>
</comment>
<comment type="caution">
    <text evidence="3">The sequence shown here is derived from an EMBL/GenBank/DDBJ whole genome shotgun (WGS) entry which is preliminary data.</text>
</comment>
<dbReference type="EMBL" id="VIIS01000496">
    <property type="protein sequence ID" value="KAF0308287.1"/>
    <property type="molecule type" value="Genomic_DNA"/>
</dbReference>
<keyword evidence="1" id="KW-0697">Rotamase</keyword>
<keyword evidence="1 3" id="KW-0413">Isomerase</keyword>
<comment type="function">
    <text evidence="1">PPIases accelerate the folding of proteins. It catalyzes the cis-trans isomerization of proline imidic peptide bonds in oligopeptides.</text>
</comment>
<dbReference type="EC" id="5.2.1.8" evidence="1"/>
<evidence type="ECO:0000313" key="4">
    <source>
        <dbReference type="Proteomes" id="UP000440578"/>
    </source>
</evidence>
<evidence type="ECO:0000256" key="1">
    <source>
        <dbReference type="RuleBase" id="RU363019"/>
    </source>
</evidence>
<dbReference type="GO" id="GO:0003755">
    <property type="term" value="F:peptidyl-prolyl cis-trans isomerase activity"/>
    <property type="evidence" value="ECO:0007669"/>
    <property type="project" value="UniProtKB-UniRule"/>
</dbReference>
<accession>A0A6A4WLL6</accession>
<dbReference type="InterPro" id="IPR002130">
    <property type="entry name" value="Cyclophilin-type_PPIase_dom"/>
</dbReference>
<comment type="catalytic activity">
    <reaction evidence="1">
        <text>[protein]-peptidylproline (omega=180) = [protein]-peptidylproline (omega=0)</text>
        <dbReference type="Rhea" id="RHEA:16237"/>
        <dbReference type="Rhea" id="RHEA-COMP:10747"/>
        <dbReference type="Rhea" id="RHEA-COMP:10748"/>
        <dbReference type="ChEBI" id="CHEBI:83833"/>
        <dbReference type="ChEBI" id="CHEBI:83834"/>
        <dbReference type="EC" id="5.2.1.8"/>
    </reaction>
</comment>
<evidence type="ECO:0000259" key="2">
    <source>
        <dbReference type="PROSITE" id="PS50072"/>
    </source>
</evidence>
<evidence type="ECO:0000313" key="3">
    <source>
        <dbReference type="EMBL" id="KAF0308287.1"/>
    </source>
</evidence>
<dbReference type="PANTHER" id="PTHR11071">
    <property type="entry name" value="PEPTIDYL-PROLYL CIS-TRANS ISOMERASE"/>
    <property type="match status" value="1"/>
</dbReference>
<keyword evidence="4" id="KW-1185">Reference proteome</keyword>
<dbReference type="Gene3D" id="2.40.100.10">
    <property type="entry name" value="Cyclophilin-like"/>
    <property type="match status" value="1"/>
</dbReference>
<dbReference type="GO" id="GO:0006457">
    <property type="term" value="P:protein folding"/>
    <property type="evidence" value="ECO:0007669"/>
    <property type="project" value="TreeGrafter"/>
</dbReference>
<sequence>MNRIRSSNPAITGVVSMVNNGPNTNGTQFFICAAKITWLDGKNVAFGLVTEGLQVLRKIEALGTAQGVPLKRIVVHKCGQIIND</sequence>
<dbReference type="Pfam" id="PF00160">
    <property type="entry name" value="Pro_isomerase"/>
    <property type="match status" value="1"/>
</dbReference>
<dbReference type="AlphaFoldDB" id="A0A6A4WLL6"/>
<organism evidence="3 4">
    <name type="scientific">Amphibalanus amphitrite</name>
    <name type="common">Striped barnacle</name>
    <name type="synonym">Balanus amphitrite</name>
    <dbReference type="NCBI Taxonomy" id="1232801"/>
    <lineage>
        <taxon>Eukaryota</taxon>
        <taxon>Metazoa</taxon>
        <taxon>Ecdysozoa</taxon>
        <taxon>Arthropoda</taxon>
        <taxon>Crustacea</taxon>
        <taxon>Multicrustacea</taxon>
        <taxon>Cirripedia</taxon>
        <taxon>Thoracica</taxon>
        <taxon>Thoracicalcarea</taxon>
        <taxon>Balanomorpha</taxon>
        <taxon>Balanoidea</taxon>
        <taxon>Balanidae</taxon>
        <taxon>Amphibalaninae</taxon>
        <taxon>Amphibalanus</taxon>
    </lineage>
</organism>
<dbReference type="Proteomes" id="UP000440578">
    <property type="component" value="Unassembled WGS sequence"/>
</dbReference>
<dbReference type="PRINTS" id="PR00153">
    <property type="entry name" value="CSAPPISMRASE"/>
</dbReference>
<protein>
    <recommendedName>
        <fullName evidence="1">Peptidyl-prolyl cis-trans isomerase</fullName>
        <shortName evidence="1">PPIase</shortName>
        <ecNumber evidence="1">5.2.1.8</ecNumber>
    </recommendedName>
</protein>
<dbReference type="PANTHER" id="PTHR11071:SF561">
    <property type="entry name" value="PEPTIDYL-PROLYL CIS-TRANS ISOMERASE D-RELATED"/>
    <property type="match status" value="1"/>
</dbReference>
<dbReference type="PROSITE" id="PS50072">
    <property type="entry name" value="CSA_PPIASE_2"/>
    <property type="match status" value="1"/>
</dbReference>
<dbReference type="GO" id="GO:0016018">
    <property type="term" value="F:cyclosporin A binding"/>
    <property type="evidence" value="ECO:0007669"/>
    <property type="project" value="TreeGrafter"/>
</dbReference>
<dbReference type="InterPro" id="IPR029000">
    <property type="entry name" value="Cyclophilin-like_dom_sf"/>
</dbReference>
<reference evidence="3 4" key="1">
    <citation type="submission" date="2019-07" db="EMBL/GenBank/DDBJ databases">
        <title>Draft genome assembly of a fouling barnacle, Amphibalanus amphitrite (Darwin, 1854): The first reference genome for Thecostraca.</title>
        <authorList>
            <person name="Kim W."/>
        </authorList>
    </citation>
    <scope>NUCLEOTIDE SEQUENCE [LARGE SCALE GENOMIC DNA]</scope>
    <source>
        <strain evidence="3">SNU_AA5</strain>
        <tissue evidence="3">Soma without cirri and trophi</tissue>
    </source>
</reference>